<dbReference type="Gene3D" id="2.60.40.1120">
    <property type="entry name" value="Carboxypeptidase-like, regulatory domain"/>
    <property type="match status" value="1"/>
</dbReference>
<keyword evidence="10" id="KW-0675">Receptor</keyword>
<sequence>MKRFNLILLLFTLLGTASVWAQNTGSISGTITADETEELLIGVNVRIVGTSFGSATNLDGEYVIRNIRPGQYNIEITYVGFETVLLTGIQVEAGETTELNYALREQVLSAEEEVIVVGEAPIFDVEKSSTSSTISRSDIEAAPIQKVEDAVALQSGVVKDPTGLYIKGGRAYETGYVVDGVSAQDPLAGTGFGLDLGSNSFSNVEVITGGVGAEYGDVTSGVVSVQTRDGGDRYEGSFSHKRDNFGSNVMSHESNFFEDVYELSIGGPEPITQKLLPLAGLNIPGDVYFFATGQFATADGYTKLSADQIRSSIVDNDFWSPRQGNRWNGMMKLTYNIKPGMRLQGAYQRSLTINQNTRMLQITGADTQIQPGFQFAFSNGFLDNANTYTHDSNLSYLKWTHTISQTAFYEVQASRLFTRLRADANGRNWRPENVDGEFDPGSINTYPGEEFQGTDDFTYVLAGPGYINNGGIATLWHDHFAEELTLKSSLTKYFNERNNQLVFGFEMKFNDYQWIDITRPWIGAPIRIDENTVSETFRVGESFDAWRVKPTRGAFFITDKIRYNGLIANIGGRFEYWSPGSYVDERVKEALDPNTYSTIPEFIAQDYLDETTEIFGNRYKFIFLPKVNVSFPVRENQVLFFNYGHSARIPHPRFVYAGLDPFYQDQSDLPNLGNPNLDREIDISYEIGLRNQITANDALNVSAFWRDKYDFVTSELITVPDIDGRPTTKAFRINGDYARSRGVEVSYIKRYKDLLQGQVSFTYSRAEGLSSTNDDNLNAINARQNVGNNIETPLAWDRPFDIKGNIRFTYDRDEPLFDLNPLNQFQMFLSAVWRSGQRYTPYEFVGFERNPVTGVRDWRPIYERLDDPAQRYSEVGPAWFYMDFNIRKWFEVNDTRIAAFLEITNILNNQSSVIINPVTGKGYKNYPSDQSSLIALRDNRSYDVPNSVRDPRYLDPTDNNLPAYENPANYLEQRHIVFGVSINF</sequence>
<dbReference type="InterPro" id="IPR037066">
    <property type="entry name" value="Plug_dom_sf"/>
</dbReference>
<dbReference type="AlphaFoldDB" id="A0A9X2L2Y6"/>
<evidence type="ECO:0000256" key="8">
    <source>
        <dbReference type="SAM" id="SignalP"/>
    </source>
</evidence>
<dbReference type="Gene3D" id="2.170.130.10">
    <property type="entry name" value="TonB-dependent receptor, plug domain"/>
    <property type="match status" value="1"/>
</dbReference>
<dbReference type="PANTHER" id="PTHR30069:SF29">
    <property type="entry name" value="HEMOGLOBIN AND HEMOGLOBIN-HAPTOGLOBIN-BINDING PROTEIN 1-RELATED"/>
    <property type="match status" value="1"/>
</dbReference>
<accession>A0A9X2L2Y6</accession>
<dbReference type="RefSeq" id="WP_255133624.1">
    <property type="nucleotide sequence ID" value="NZ_JANDBC010000001.1"/>
</dbReference>
<dbReference type="Proteomes" id="UP001139125">
    <property type="component" value="Unassembled WGS sequence"/>
</dbReference>
<keyword evidence="3" id="KW-1134">Transmembrane beta strand</keyword>
<dbReference type="Pfam" id="PF07715">
    <property type="entry name" value="Plug"/>
    <property type="match status" value="1"/>
</dbReference>
<evidence type="ECO:0000256" key="2">
    <source>
        <dbReference type="ARBA" id="ARBA00022448"/>
    </source>
</evidence>
<keyword evidence="11" id="KW-1185">Reference proteome</keyword>
<comment type="caution">
    <text evidence="10">The sequence shown here is derived from an EMBL/GenBank/DDBJ whole genome shotgun (WGS) entry which is preliminary data.</text>
</comment>
<protein>
    <submittedName>
        <fullName evidence="10">TonB-dependent receptor</fullName>
    </submittedName>
</protein>
<evidence type="ECO:0000256" key="5">
    <source>
        <dbReference type="ARBA" id="ARBA00022729"/>
    </source>
</evidence>
<keyword evidence="7" id="KW-0998">Cell outer membrane</keyword>
<dbReference type="GO" id="GO:0044718">
    <property type="term" value="P:siderophore transmembrane transport"/>
    <property type="evidence" value="ECO:0007669"/>
    <property type="project" value="TreeGrafter"/>
</dbReference>
<organism evidence="10 11">
    <name type="scientific">Gracilimonas sediminicola</name>
    <dbReference type="NCBI Taxonomy" id="2952158"/>
    <lineage>
        <taxon>Bacteria</taxon>
        <taxon>Pseudomonadati</taxon>
        <taxon>Balneolota</taxon>
        <taxon>Balneolia</taxon>
        <taxon>Balneolales</taxon>
        <taxon>Balneolaceae</taxon>
        <taxon>Gracilimonas</taxon>
    </lineage>
</organism>
<evidence type="ECO:0000313" key="11">
    <source>
        <dbReference type="Proteomes" id="UP001139125"/>
    </source>
</evidence>
<dbReference type="InterPro" id="IPR012910">
    <property type="entry name" value="Plug_dom"/>
</dbReference>
<evidence type="ECO:0000256" key="7">
    <source>
        <dbReference type="ARBA" id="ARBA00023237"/>
    </source>
</evidence>
<dbReference type="Gene3D" id="2.40.170.20">
    <property type="entry name" value="TonB-dependent receptor, beta-barrel domain"/>
    <property type="match status" value="1"/>
</dbReference>
<proteinExistence type="predicted"/>
<dbReference type="SUPFAM" id="SSF56935">
    <property type="entry name" value="Porins"/>
    <property type="match status" value="1"/>
</dbReference>
<evidence type="ECO:0000256" key="6">
    <source>
        <dbReference type="ARBA" id="ARBA00023136"/>
    </source>
</evidence>
<dbReference type="Pfam" id="PF13715">
    <property type="entry name" value="CarbopepD_reg_2"/>
    <property type="match status" value="1"/>
</dbReference>
<evidence type="ECO:0000256" key="1">
    <source>
        <dbReference type="ARBA" id="ARBA00004571"/>
    </source>
</evidence>
<feature type="chain" id="PRO_5040789279" evidence="8">
    <location>
        <begin position="22"/>
        <end position="984"/>
    </location>
</feature>
<dbReference type="InterPro" id="IPR039426">
    <property type="entry name" value="TonB-dep_rcpt-like"/>
</dbReference>
<feature type="domain" description="TonB-dependent receptor plug" evidence="9">
    <location>
        <begin position="128"/>
        <end position="221"/>
    </location>
</feature>
<reference evidence="10" key="1">
    <citation type="submission" date="2022-06" db="EMBL/GenBank/DDBJ databases">
        <title>Gracilimonas sp. CAU 1638 isolated from sea sediment.</title>
        <authorList>
            <person name="Kim W."/>
        </authorList>
    </citation>
    <scope>NUCLEOTIDE SEQUENCE</scope>
    <source>
        <strain evidence="10">CAU 1638</strain>
    </source>
</reference>
<dbReference type="GO" id="GO:0009279">
    <property type="term" value="C:cell outer membrane"/>
    <property type="evidence" value="ECO:0007669"/>
    <property type="project" value="UniProtKB-SubCell"/>
</dbReference>
<evidence type="ECO:0000256" key="4">
    <source>
        <dbReference type="ARBA" id="ARBA00022692"/>
    </source>
</evidence>
<feature type="signal peptide" evidence="8">
    <location>
        <begin position="1"/>
        <end position="21"/>
    </location>
</feature>
<evidence type="ECO:0000313" key="10">
    <source>
        <dbReference type="EMBL" id="MCP9291033.1"/>
    </source>
</evidence>
<comment type="subcellular location">
    <subcellularLocation>
        <location evidence="1">Cell outer membrane</location>
        <topology evidence="1">Multi-pass membrane protein</topology>
    </subcellularLocation>
</comment>
<dbReference type="PANTHER" id="PTHR30069">
    <property type="entry name" value="TONB-DEPENDENT OUTER MEMBRANE RECEPTOR"/>
    <property type="match status" value="1"/>
</dbReference>
<keyword evidence="5 8" id="KW-0732">Signal</keyword>
<evidence type="ECO:0000259" key="9">
    <source>
        <dbReference type="Pfam" id="PF07715"/>
    </source>
</evidence>
<gene>
    <name evidence="10" type="ORF">NM125_05515</name>
</gene>
<keyword evidence="4" id="KW-0812">Transmembrane</keyword>
<dbReference type="InterPro" id="IPR008969">
    <property type="entry name" value="CarboxyPept-like_regulatory"/>
</dbReference>
<dbReference type="GO" id="GO:0015344">
    <property type="term" value="F:siderophore uptake transmembrane transporter activity"/>
    <property type="evidence" value="ECO:0007669"/>
    <property type="project" value="TreeGrafter"/>
</dbReference>
<dbReference type="EMBL" id="JANDBC010000001">
    <property type="protein sequence ID" value="MCP9291033.1"/>
    <property type="molecule type" value="Genomic_DNA"/>
</dbReference>
<keyword evidence="2" id="KW-0813">Transport</keyword>
<keyword evidence="6" id="KW-0472">Membrane</keyword>
<evidence type="ECO:0000256" key="3">
    <source>
        <dbReference type="ARBA" id="ARBA00022452"/>
    </source>
</evidence>
<dbReference type="InterPro" id="IPR036942">
    <property type="entry name" value="Beta-barrel_TonB_sf"/>
</dbReference>
<name>A0A9X2L2Y6_9BACT</name>
<dbReference type="SUPFAM" id="SSF49464">
    <property type="entry name" value="Carboxypeptidase regulatory domain-like"/>
    <property type="match status" value="1"/>
</dbReference>